<feature type="transmembrane region" description="Helical" evidence="2">
    <location>
        <begin position="111"/>
        <end position="133"/>
    </location>
</feature>
<feature type="transmembrane region" description="Helical" evidence="2">
    <location>
        <begin position="78"/>
        <end position="105"/>
    </location>
</feature>
<organism evidence="3 4">
    <name type="scientific">Streptosporangium longisporum</name>
    <dbReference type="NCBI Taxonomy" id="46187"/>
    <lineage>
        <taxon>Bacteria</taxon>
        <taxon>Bacillati</taxon>
        <taxon>Actinomycetota</taxon>
        <taxon>Actinomycetes</taxon>
        <taxon>Streptosporangiales</taxon>
        <taxon>Streptosporangiaceae</taxon>
        <taxon>Streptosporangium</taxon>
    </lineage>
</organism>
<keyword evidence="2" id="KW-0812">Transmembrane</keyword>
<dbReference type="EMBL" id="BAAAWD010000007">
    <property type="protein sequence ID" value="GAA3006987.1"/>
    <property type="molecule type" value="Genomic_DNA"/>
</dbReference>
<name>A0ABN3XXP6_9ACTN</name>
<feature type="transmembrane region" description="Helical" evidence="2">
    <location>
        <begin position="46"/>
        <end position="66"/>
    </location>
</feature>
<feature type="transmembrane region" description="Helical" evidence="2">
    <location>
        <begin position="163"/>
        <end position="184"/>
    </location>
</feature>
<protein>
    <recommendedName>
        <fullName evidence="5">DUF3995 domain-containing protein</fullName>
    </recommendedName>
</protein>
<feature type="region of interest" description="Disordered" evidence="1">
    <location>
        <begin position="313"/>
        <end position="333"/>
    </location>
</feature>
<keyword evidence="2" id="KW-1133">Transmembrane helix</keyword>
<evidence type="ECO:0000256" key="1">
    <source>
        <dbReference type="SAM" id="MobiDB-lite"/>
    </source>
</evidence>
<dbReference type="Proteomes" id="UP001499930">
    <property type="component" value="Unassembled WGS sequence"/>
</dbReference>
<feature type="transmembrane region" description="Helical" evidence="2">
    <location>
        <begin position="242"/>
        <end position="269"/>
    </location>
</feature>
<comment type="caution">
    <text evidence="3">The sequence shown here is derived from an EMBL/GenBank/DDBJ whole genome shotgun (WGS) entry which is preliminary data.</text>
</comment>
<evidence type="ECO:0000313" key="3">
    <source>
        <dbReference type="EMBL" id="GAA3006987.1"/>
    </source>
</evidence>
<feature type="transmembrane region" description="Helical" evidence="2">
    <location>
        <begin position="196"/>
        <end position="221"/>
    </location>
</feature>
<keyword evidence="2" id="KW-0472">Membrane</keyword>
<proteinExistence type="predicted"/>
<keyword evidence="4" id="KW-1185">Reference proteome</keyword>
<evidence type="ECO:0000256" key="2">
    <source>
        <dbReference type="SAM" id="Phobius"/>
    </source>
</evidence>
<gene>
    <name evidence="3" type="ORF">GCM10017559_31210</name>
</gene>
<sequence length="333" mass="35194">MVSGGRGLPCVAAIWCSVYGAAHVWWLANPGAPWAPPEEVFSPGRWVAVTLAFTAAAVCSVIATGIGHHRAAPVRWTLVVLAWVAGAGLIAYSYMLAISLATMLFGQADHWGSLLTRAAGMTAGALTLACAVAEQRRVRRACPHCARVHGRSPERRTDPAPRWACLAAYAAIAGCAARVSVLVIEFITEGKPLPFALGFSFGVFIVLLILAGTLLPLALVHRFGRIWPRWVAPLAGRDVPRWLVLGPALFVGASMAGYFGVAGMTAWFLGKGNLAQAPVWKVSLEMFGYTVWGLGLLAAAVSYHALTRPDCPSPGPAVPSPKVTVPRAPRTSS</sequence>
<evidence type="ECO:0000313" key="4">
    <source>
        <dbReference type="Proteomes" id="UP001499930"/>
    </source>
</evidence>
<evidence type="ECO:0008006" key="5">
    <source>
        <dbReference type="Google" id="ProtNLM"/>
    </source>
</evidence>
<accession>A0ABN3XXP6</accession>
<feature type="transmembrane region" description="Helical" evidence="2">
    <location>
        <begin position="7"/>
        <end position="26"/>
    </location>
</feature>
<reference evidence="3 4" key="1">
    <citation type="journal article" date="2019" name="Int. J. Syst. Evol. Microbiol.">
        <title>The Global Catalogue of Microorganisms (GCM) 10K type strain sequencing project: providing services to taxonomists for standard genome sequencing and annotation.</title>
        <authorList>
            <consortium name="The Broad Institute Genomics Platform"/>
            <consortium name="The Broad Institute Genome Sequencing Center for Infectious Disease"/>
            <person name="Wu L."/>
            <person name="Ma J."/>
        </authorList>
    </citation>
    <scope>NUCLEOTIDE SEQUENCE [LARGE SCALE GENOMIC DNA]</scope>
    <source>
        <strain evidence="3 4">JCM 3106</strain>
    </source>
</reference>
<feature type="transmembrane region" description="Helical" evidence="2">
    <location>
        <begin position="289"/>
        <end position="306"/>
    </location>
</feature>